<evidence type="ECO:0000256" key="1">
    <source>
        <dbReference type="SAM" id="MobiDB-lite"/>
    </source>
</evidence>
<reference evidence="2" key="1">
    <citation type="submission" date="2021-01" db="EMBL/GenBank/DDBJ databases">
        <authorList>
            <person name="Corre E."/>
            <person name="Pelletier E."/>
            <person name="Niang G."/>
            <person name="Scheremetjew M."/>
            <person name="Finn R."/>
            <person name="Kale V."/>
            <person name="Holt S."/>
            <person name="Cochrane G."/>
            <person name="Meng A."/>
            <person name="Brown T."/>
            <person name="Cohen L."/>
        </authorList>
    </citation>
    <scope>NUCLEOTIDE SEQUENCE</scope>
    <source>
        <strain evidence="2">CCMP2222</strain>
    </source>
</reference>
<sequence length="165" mass="17866">MAANDKRATADAFSEKLNATPAGGDEADRFRAADDRLKALSAAAISTIRGLSGADAEQDLPPEIVEALTCWCFLHDEQPASVASCAKLAEDPDDFRLVGMSSLEYMPEEELTEISQRVGVLDPEVARKRSVAVAEVACAMIEWLQAALALRRWAQEQRAEQAESS</sequence>
<evidence type="ECO:0000313" key="2">
    <source>
        <dbReference type="EMBL" id="CAD9480031.1"/>
    </source>
</evidence>
<gene>
    <name evidence="2" type="ORF">AAND1436_LOCUS33006</name>
</gene>
<name>A0A7S2H4M3_9DINO</name>
<dbReference type="AlphaFoldDB" id="A0A7S2H4M3"/>
<feature type="region of interest" description="Disordered" evidence="1">
    <location>
        <begin position="1"/>
        <end position="27"/>
    </location>
</feature>
<protein>
    <submittedName>
        <fullName evidence="2">Uncharacterized protein</fullName>
    </submittedName>
</protein>
<proteinExistence type="predicted"/>
<dbReference type="EMBL" id="HBGQ01068677">
    <property type="protein sequence ID" value="CAD9480031.1"/>
    <property type="molecule type" value="Transcribed_RNA"/>
</dbReference>
<organism evidence="2">
    <name type="scientific">Alexandrium andersonii</name>
    <dbReference type="NCBI Taxonomy" id="327968"/>
    <lineage>
        <taxon>Eukaryota</taxon>
        <taxon>Sar</taxon>
        <taxon>Alveolata</taxon>
        <taxon>Dinophyceae</taxon>
        <taxon>Gonyaulacales</taxon>
        <taxon>Pyrocystaceae</taxon>
        <taxon>Alexandrium</taxon>
    </lineage>
</organism>
<accession>A0A7S2H4M3</accession>